<dbReference type="InterPro" id="IPR000847">
    <property type="entry name" value="LysR_HTH_N"/>
</dbReference>
<evidence type="ECO:0000256" key="2">
    <source>
        <dbReference type="ARBA" id="ARBA00023015"/>
    </source>
</evidence>
<dbReference type="PROSITE" id="PS50931">
    <property type="entry name" value="HTH_LYSR"/>
    <property type="match status" value="1"/>
</dbReference>
<evidence type="ECO:0000313" key="9">
    <source>
        <dbReference type="Proteomes" id="UP001284771"/>
    </source>
</evidence>
<reference evidence="9" key="2">
    <citation type="submission" date="2023-07" db="EMBL/GenBank/DDBJ databases">
        <title>Draft genomic sequences of Priestia flexa CCM isolated from the soil of an abandoned mine contaminated by free cyanide in the high Andean zone of Tacna, Peru.</title>
        <authorList>
            <person name="Caceda Quiroz C.J."/>
            <person name="Maraza Chooque G.J."/>
            <person name="Fora Quispe G.L."/>
            <person name="Carpio Mamani M."/>
        </authorList>
    </citation>
    <scope>NUCLEOTIDE SEQUENCE [LARGE SCALE GENOMIC DNA]</scope>
    <source>
        <strain evidence="9">CCM</strain>
    </source>
</reference>
<dbReference type="PANTHER" id="PTHR30419:SF28">
    <property type="entry name" value="HTH-TYPE TRANSCRIPTIONAL REGULATOR BSDA"/>
    <property type="match status" value="1"/>
</dbReference>
<dbReference type="GO" id="GO:0003677">
    <property type="term" value="F:DNA binding"/>
    <property type="evidence" value="ECO:0007669"/>
    <property type="project" value="UniProtKB-KW"/>
</dbReference>
<dbReference type="RefSeq" id="WP_061784945.1">
    <property type="nucleotide sequence ID" value="NZ_CM125968.1"/>
</dbReference>
<protein>
    <submittedName>
        <fullName evidence="6">LysR family transcriptional regulator</fullName>
    </submittedName>
</protein>
<dbReference type="PRINTS" id="PR00039">
    <property type="entry name" value="HTHLYSR"/>
</dbReference>
<dbReference type="SUPFAM" id="SSF53850">
    <property type="entry name" value="Periplasmic binding protein-like II"/>
    <property type="match status" value="1"/>
</dbReference>
<dbReference type="FunFam" id="1.10.10.10:FF:000001">
    <property type="entry name" value="LysR family transcriptional regulator"/>
    <property type="match status" value="1"/>
</dbReference>
<dbReference type="EMBL" id="JAEMWV010000005">
    <property type="protein sequence ID" value="MBN8252150.1"/>
    <property type="molecule type" value="Genomic_DNA"/>
</dbReference>
<dbReference type="PANTHER" id="PTHR30419">
    <property type="entry name" value="HTH-TYPE TRANSCRIPTIONAL REGULATOR YBHD"/>
    <property type="match status" value="1"/>
</dbReference>
<dbReference type="Proteomes" id="UP001284771">
    <property type="component" value="Unassembled WGS sequence"/>
</dbReference>
<comment type="caution">
    <text evidence="6">The sequence shown here is derived from an EMBL/GenBank/DDBJ whole genome shotgun (WGS) entry which is preliminary data.</text>
</comment>
<dbReference type="AlphaFoldDB" id="A0A8I1MFD5"/>
<proteinExistence type="inferred from homology"/>
<dbReference type="GO" id="GO:0005829">
    <property type="term" value="C:cytosol"/>
    <property type="evidence" value="ECO:0007669"/>
    <property type="project" value="TreeGrafter"/>
</dbReference>
<dbReference type="EMBL" id="JAWUZT010000021">
    <property type="protein sequence ID" value="MDW8516272.1"/>
    <property type="molecule type" value="Genomic_DNA"/>
</dbReference>
<evidence type="ECO:0000313" key="6">
    <source>
        <dbReference type="EMBL" id="MBN8252150.1"/>
    </source>
</evidence>
<evidence type="ECO:0000256" key="1">
    <source>
        <dbReference type="ARBA" id="ARBA00009437"/>
    </source>
</evidence>
<evidence type="ECO:0000256" key="3">
    <source>
        <dbReference type="ARBA" id="ARBA00023125"/>
    </source>
</evidence>
<dbReference type="InterPro" id="IPR005119">
    <property type="entry name" value="LysR_subst-bd"/>
</dbReference>
<dbReference type="InterPro" id="IPR050950">
    <property type="entry name" value="HTH-type_LysR_regulators"/>
</dbReference>
<dbReference type="InterPro" id="IPR036390">
    <property type="entry name" value="WH_DNA-bd_sf"/>
</dbReference>
<dbReference type="Gene3D" id="1.10.10.10">
    <property type="entry name" value="Winged helix-like DNA-binding domain superfamily/Winged helix DNA-binding domain"/>
    <property type="match status" value="1"/>
</dbReference>
<dbReference type="SUPFAM" id="SSF46785">
    <property type="entry name" value="Winged helix' DNA-binding domain"/>
    <property type="match status" value="1"/>
</dbReference>
<keyword evidence="3" id="KW-0238">DNA-binding</keyword>
<evidence type="ECO:0000313" key="7">
    <source>
        <dbReference type="EMBL" id="MDW8516272.1"/>
    </source>
</evidence>
<gene>
    <name evidence="6" type="ORF">JF537_11250</name>
    <name evidence="7" type="ORF">RIB56_09025</name>
</gene>
<feature type="domain" description="HTH lysR-type" evidence="5">
    <location>
        <begin position="1"/>
        <end position="58"/>
    </location>
</feature>
<reference evidence="6" key="1">
    <citation type="submission" date="2020-12" db="EMBL/GenBank/DDBJ databases">
        <title>PHA producing bacteria isolated from mangrove.</title>
        <authorList>
            <person name="Zheng W."/>
            <person name="Yu S."/>
            <person name="Huang Y."/>
        </authorList>
    </citation>
    <scope>NUCLEOTIDE SEQUENCE</scope>
    <source>
        <strain evidence="6">GN22-4</strain>
    </source>
</reference>
<evidence type="ECO:0000259" key="5">
    <source>
        <dbReference type="PROSITE" id="PS50931"/>
    </source>
</evidence>
<dbReference type="Gene3D" id="3.40.190.290">
    <property type="match status" value="1"/>
</dbReference>
<keyword evidence="4" id="KW-0804">Transcription</keyword>
<dbReference type="Pfam" id="PF03466">
    <property type="entry name" value="LysR_substrate"/>
    <property type="match status" value="1"/>
</dbReference>
<organism evidence="6 8">
    <name type="scientific">Priestia flexa</name>
    <dbReference type="NCBI Taxonomy" id="86664"/>
    <lineage>
        <taxon>Bacteria</taxon>
        <taxon>Bacillati</taxon>
        <taxon>Bacillota</taxon>
        <taxon>Bacilli</taxon>
        <taxon>Bacillales</taxon>
        <taxon>Bacillaceae</taxon>
        <taxon>Priestia</taxon>
    </lineage>
</organism>
<evidence type="ECO:0000313" key="8">
    <source>
        <dbReference type="Proteomes" id="UP000664578"/>
    </source>
</evidence>
<name>A0A8I1MFD5_9BACI</name>
<keyword evidence="2" id="KW-0805">Transcription regulation</keyword>
<sequence length="290" mass="33131">MEWQQFEYFQTLARLQHMTKAAKELSITQPALSRSLARFEEEIGVSLFERQGRSIRLNQYGEILLKSVTNMMSEFEKGKQEIQHLLDPEQGQVSLGFLHTLSTNLIPDLLVEFRRQYPKVNFSLRQSPTHILLDQLEKGELDICLISPMGIKEPVAWKELWREELFAIVPTNHAFATKEAITIEELVEEPFIHLKKGFSLRVTVEQFLHEVGVNPHVTFEGEEADTVAGLVAAGLGVSILPDLKGVDQSHIVKIPIHYPKCERLIGIAWVKGRYISPAVQNFKEFVLKTF</sequence>
<dbReference type="CDD" id="cd08434">
    <property type="entry name" value="PBP2_GltC_like"/>
    <property type="match status" value="1"/>
</dbReference>
<comment type="similarity">
    <text evidence="1">Belongs to the LysR transcriptional regulatory family.</text>
</comment>
<accession>A0A8I1MFD5</accession>
<dbReference type="Proteomes" id="UP000664578">
    <property type="component" value="Unassembled WGS sequence"/>
</dbReference>
<keyword evidence="9" id="KW-1185">Reference proteome</keyword>
<dbReference type="GO" id="GO:0003700">
    <property type="term" value="F:DNA-binding transcription factor activity"/>
    <property type="evidence" value="ECO:0007669"/>
    <property type="project" value="InterPro"/>
</dbReference>
<dbReference type="InterPro" id="IPR036388">
    <property type="entry name" value="WH-like_DNA-bd_sf"/>
</dbReference>
<dbReference type="Pfam" id="PF00126">
    <property type="entry name" value="HTH_1"/>
    <property type="match status" value="1"/>
</dbReference>
<evidence type="ECO:0000256" key="4">
    <source>
        <dbReference type="ARBA" id="ARBA00023163"/>
    </source>
</evidence>
<reference evidence="7" key="3">
    <citation type="submission" date="2024-05" db="EMBL/GenBank/DDBJ databases">
        <title>Draft genomic sequences of Priestia flexa CCM isolated from the soil of an abandoned mine contaminated by free cyanide in the high Andean zone of Tacna, Peru.</title>
        <authorList>
            <person name="Caceda Quiroz C.J."/>
            <person name="Maraza Chooque G.J."/>
            <person name="Fora Quispe G.L."/>
            <person name="Carpio Mamani M."/>
        </authorList>
    </citation>
    <scope>NUCLEOTIDE SEQUENCE</scope>
    <source>
        <strain evidence="7">CCM</strain>
    </source>
</reference>